<gene>
    <name evidence="5" type="ORF">BSAL_78780</name>
</gene>
<keyword evidence="2 3" id="KW-0342">GTP-binding</keyword>
<name>A0A0S4J0H4_BODSA</name>
<organism evidence="5 6">
    <name type="scientific">Bodo saltans</name>
    <name type="common">Flagellated protozoan</name>
    <dbReference type="NCBI Taxonomy" id="75058"/>
    <lineage>
        <taxon>Eukaryota</taxon>
        <taxon>Discoba</taxon>
        <taxon>Euglenozoa</taxon>
        <taxon>Kinetoplastea</taxon>
        <taxon>Metakinetoplastina</taxon>
        <taxon>Eubodonida</taxon>
        <taxon>Bodonidae</taxon>
        <taxon>Bodo</taxon>
    </lineage>
</organism>
<dbReference type="Proteomes" id="UP000051952">
    <property type="component" value="Unassembled WGS sequence"/>
</dbReference>
<dbReference type="GO" id="GO:0034067">
    <property type="term" value="P:protein localization to Golgi apparatus"/>
    <property type="evidence" value="ECO:0007669"/>
    <property type="project" value="TreeGrafter"/>
</dbReference>
<dbReference type="GO" id="GO:0043001">
    <property type="term" value="P:Golgi to plasma membrane protein transport"/>
    <property type="evidence" value="ECO:0007669"/>
    <property type="project" value="TreeGrafter"/>
</dbReference>
<protein>
    <submittedName>
        <fullName evidence="5">ADP-ribosylation factor-like, putative</fullName>
    </submittedName>
</protein>
<evidence type="ECO:0000256" key="2">
    <source>
        <dbReference type="ARBA" id="ARBA00023134"/>
    </source>
</evidence>
<dbReference type="PROSITE" id="PS51417">
    <property type="entry name" value="ARF"/>
    <property type="match status" value="1"/>
</dbReference>
<dbReference type="EMBL" id="CYKH01000787">
    <property type="protein sequence ID" value="CUG39382.1"/>
    <property type="molecule type" value="Genomic_DNA"/>
</dbReference>
<feature type="region of interest" description="Disordered" evidence="4">
    <location>
        <begin position="181"/>
        <end position="222"/>
    </location>
</feature>
<feature type="compositionally biased region" description="Polar residues" evidence="4">
    <location>
        <begin position="198"/>
        <end position="222"/>
    </location>
</feature>
<evidence type="ECO:0000313" key="5">
    <source>
        <dbReference type="EMBL" id="CUG39382.1"/>
    </source>
</evidence>
<dbReference type="GO" id="GO:0006886">
    <property type="term" value="P:intracellular protein transport"/>
    <property type="evidence" value="ECO:0007669"/>
    <property type="project" value="TreeGrafter"/>
</dbReference>
<dbReference type="PANTHER" id="PTHR45909">
    <property type="entry name" value="ADP-RIBOSYLATION FACTOR-RELATED PROTEIN 1"/>
    <property type="match status" value="1"/>
</dbReference>
<dbReference type="Gene3D" id="3.40.50.300">
    <property type="entry name" value="P-loop containing nucleotide triphosphate hydrolases"/>
    <property type="match status" value="1"/>
</dbReference>
<dbReference type="InterPro" id="IPR006689">
    <property type="entry name" value="Small_GTPase_ARF/SAR"/>
</dbReference>
<dbReference type="Pfam" id="PF00025">
    <property type="entry name" value="Arf"/>
    <property type="match status" value="1"/>
</dbReference>
<feature type="binding site" evidence="3">
    <location>
        <begin position="122"/>
        <end position="125"/>
    </location>
    <ligand>
        <name>GTP</name>
        <dbReference type="ChEBI" id="CHEBI:37565"/>
    </ligand>
</feature>
<keyword evidence="1 3" id="KW-0547">Nucleotide-binding</keyword>
<keyword evidence="6" id="KW-1185">Reference proteome</keyword>
<feature type="binding site" evidence="3">
    <location>
        <position position="65"/>
    </location>
    <ligand>
        <name>GTP</name>
        <dbReference type="ChEBI" id="CHEBI:37565"/>
    </ligand>
</feature>
<dbReference type="OrthoDB" id="7782283at2759"/>
<reference evidence="6" key="1">
    <citation type="submission" date="2015-09" db="EMBL/GenBank/DDBJ databases">
        <authorList>
            <consortium name="Pathogen Informatics"/>
        </authorList>
    </citation>
    <scope>NUCLEOTIDE SEQUENCE [LARGE SCALE GENOMIC DNA]</scope>
    <source>
        <strain evidence="6">Lake Konstanz</strain>
    </source>
</reference>
<evidence type="ECO:0000256" key="1">
    <source>
        <dbReference type="ARBA" id="ARBA00022741"/>
    </source>
</evidence>
<dbReference type="GO" id="GO:0005794">
    <property type="term" value="C:Golgi apparatus"/>
    <property type="evidence" value="ECO:0007669"/>
    <property type="project" value="TreeGrafter"/>
</dbReference>
<dbReference type="InterPro" id="IPR027417">
    <property type="entry name" value="P-loop_NTPase"/>
</dbReference>
<sequence>MLGPNSGGAHHRPNAAITSKPIRPTVGLNMVRVKRKADSGALKNVFSASSSSPPPTSIAFWDVGGQSSLRPLWVNYYPQCHGVIFVIDASTILTKSADVSRITRHLLCRPDLVSAPMAILFNKWDVVEAACHQQQHQHVPPGSPAAELATLTVAKAMDAIGLVDSLLYASSVLTRPEALLSSSSSSSTGKSVNGGWNDDTQQQKHLSASSSPPPIHQQSTGNDAGSCGFGVKVFKCFTVSAAATGDGVLQAFDWLLSQSLTHRDVTEDDK</sequence>
<evidence type="ECO:0000256" key="3">
    <source>
        <dbReference type="PIRSR" id="PIRSR606689-1"/>
    </source>
</evidence>
<dbReference type="PANTHER" id="PTHR45909:SF1">
    <property type="entry name" value="ADP-RIBOSYLATION FACTOR-RELATED PROTEIN 1"/>
    <property type="match status" value="1"/>
</dbReference>
<dbReference type="VEuPathDB" id="TriTrypDB:BSAL_78780"/>
<dbReference type="SUPFAM" id="SSF52540">
    <property type="entry name" value="P-loop containing nucleoside triphosphate hydrolases"/>
    <property type="match status" value="1"/>
</dbReference>
<dbReference type="InterPro" id="IPR024156">
    <property type="entry name" value="Small_GTPase_ARF"/>
</dbReference>
<evidence type="ECO:0000313" key="6">
    <source>
        <dbReference type="Proteomes" id="UP000051952"/>
    </source>
</evidence>
<dbReference type="GO" id="GO:0005525">
    <property type="term" value="F:GTP binding"/>
    <property type="evidence" value="ECO:0007669"/>
    <property type="project" value="UniProtKB-KW"/>
</dbReference>
<dbReference type="AlphaFoldDB" id="A0A0S4J0H4"/>
<dbReference type="GO" id="GO:0003924">
    <property type="term" value="F:GTPase activity"/>
    <property type="evidence" value="ECO:0007669"/>
    <property type="project" value="InterPro"/>
</dbReference>
<evidence type="ECO:0000256" key="4">
    <source>
        <dbReference type="SAM" id="MobiDB-lite"/>
    </source>
</evidence>
<proteinExistence type="predicted"/>
<accession>A0A0S4J0H4</accession>